<dbReference type="GeneID" id="9687037"/>
<dbReference type="SMART" id="SM00129">
    <property type="entry name" value="KISc"/>
    <property type="match status" value="1"/>
</dbReference>
<evidence type="ECO:0000256" key="5">
    <source>
        <dbReference type="ARBA" id="ARBA00023175"/>
    </source>
</evidence>
<dbReference type="InterPro" id="IPR011993">
    <property type="entry name" value="PH-like_dom_sf"/>
</dbReference>
<dbReference type="Pfam" id="PF00373">
    <property type="entry name" value="FERM_M"/>
    <property type="match status" value="1"/>
</dbReference>
<dbReference type="OrthoDB" id="3176171at2759"/>
<dbReference type="InterPro" id="IPR001752">
    <property type="entry name" value="Kinesin_motor_dom"/>
</dbReference>
<evidence type="ECO:0000256" key="6">
    <source>
        <dbReference type="PROSITE-ProRule" id="PRU00283"/>
    </source>
</evidence>
<dbReference type="EMBL" id="GG663744">
    <property type="protein sequence ID" value="EEH53992.1"/>
    <property type="molecule type" value="Genomic_DNA"/>
</dbReference>
<keyword evidence="3 6" id="KW-0547">Nucleotide-binding</keyword>
<dbReference type="InterPro" id="IPR019748">
    <property type="entry name" value="FERM_central"/>
</dbReference>
<dbReference type="Proteomes" id="UP000001876">
    <property type="component" value="Unassembled WGS sequence"/>
</dbReference>
<dbReference type="PRINTS" id="PR00380">
    <property type="entry name" value="KINESINHEAVY"/>
</dbReference>
<dbReference type="PROSITE" id="PS50057">
    <property type="entry name" value="FERM_3"/>
    <property type="match status" value="1"/>
</dbReference>
<dbReference type="GO" id="GO:0008017">
    <property type="term" value="F:microtubule binding"/>
    <property type="evidence" value="ECO:0007669"/>
    <property type="project" value="InterPro"/>
</dbReference>
<dbReference type="STRING" id="564608.C1N0A3"/>
<feature type="domain" description="FERM" evidence="9">
    <location>
        <begin position="135"/>
        <end position="459"/>
    </location>
</feature>
<evidence type="ECO:0000256" key="3">
    <source>
        <dbReference type="ARBA" id="ARBA00022741"/>
    </source>
</evidence>
<dbReference type="OMA" id="CTDWNSL"/>
<feature type="binding site" evidence="6">
    <location>
        <begin position="795"/>
        <end position="802"/>
    </location>
    <ligand>
        <name>ATP</name>
        <dbReference type="ChEBI" id="CHEBI:30616"/>
    </ligand>
</feature>
<evidence type="ECO:0000256" key="7">
    <source>
        <dbReference type="SAM" id="Coils"/>
    </source>
</evidence>
<dbReference type="InterPro" id="IPR014352">
    <property type="entry name" value="FERM/acyl-CoA-bd_prot_sf"/>
</dbReference>
<evidence type="ECO:0000313" key="13">
    <source>
        <dbReference type="Proteomes" id="UP000001876"/>
    </source>
</evidence>
<dbReference type="InterPro" id="IPR027640">
    <property type="entry name" value="Kinesin-like_fam"/>
</dbReference>
<dbReference type="eggNOG" id="KOG4229">
    <property type="taxonomic scope" value="Eukaryota"/>
</dbReference>
<proteinExistence type="inferred from homology"/>
<dbReference type="PANTHER" id="PTHR47972">
    <property type="entry name" value="KINESIN-LIKE PROTEIN KLP-3"/>
    <property type="match status" value="1"/>
</dbReference>
<comment type="similarity">
    <text evidence="6">Belongs to the TRAFAC class myosin-kinesin ATPase superfamily. Kinesin family.</text>
</comment>
<feature type="coiled-coil region" evidence="7">
    <location>
        <begin position="518"/>
        <end position="552"/>
    </location>
</feature>
<organism evidence="13">
    <name type="scientific">Micromonas pusilla (strain CCMP1545)</name>
    <name type="common">Picoplanktonic green alga</name>
    <dbReference type="NCBI Taxonomy" id="564608"/>
    <lineage>
        <taxon>Eukaryota</taxon>
        <taxon>Viridiplantae</taxon>
        <taxon>Chlorophyta</taxon>
        <taxon>Mamiellophyceae</taxon>
        <taxon>Mamiellales</taxon>
        <taxon>Mamiellaceae</taxon>
        <taxon>Micromonas</taxon>
    </lineage>
</organism>
<dbReference type="InterPro" id="IPR000857">
    <property type="entry name" value="MyTH4_dom"/>
</dbReference>
<dbReference type="AlphaFoldDB" id="C1N0A3"/>
<keyword evidence="2" id="KW-0963">Cytoplasm</keyword>
<dbReference type="GO" id="GO:0007018">
    <property type="term" value="P:microtubule-based movement"/>
    <property type="evidence" value="ECO:0007669"/>
    <property type="project" value="InterPro"/>
</dbReference>
<dbReference type="SMART" id="SM00295">
    <property type="entry name" value="B41"/>
    <property type="match status" value="1"/>
</dbReference>
<dbReference type="GO" id="GO:0005524">
    <property type="term" value="F:ATP binding"/>
    <property type="evidence" value="ECO:0007669"/>
    <property type="project" value="UniProtKB-UniRule"/>
</dbReference>
<keyword evidence="7" id="KW-0175">Coiled coil</keyword>
<dbReference type="InterPro" id="IPR035963">
    <property type="entry name" value="FERM_2"/>
</dbReference>
<dbReference type="InterPro" id="IPR019749">
    <property type="entry name" value="Band_41_domain"/>
</dbReference>
<dbReference type="CDD" id="cd01366">
    <property type="entry name" value="KISc_C_terminal"/>
    <property type="match status" value="1"/>
</dbReference>
<dbReference type="Gene3D" id="3.40.850.10">
    <property type="entry name" value="Kinesin motor domain"/>
    <property type="match status" value="1"/>
</dbReference>
<dbReference type="InterPro" id="IPR000299">
    <property type="entry name" value="FERM_domain"/>
</dbReference>
<feature type="domain" description="Kinesin motor" evidence="10">
    <location>
        <begin position="713"/>
        <end position="1039"/>
    </location>
</feature>
<keyword evidence="4 6" id="KW-0067">ATP-binding</keyword>
<dbReference type="InterPro" id="IPR036961">
    <property type="entry name" value="Kinesin_motor_dom_sf"/>
</dbReference>
<evidence type="ECO:0000259" key="9">
    <source>
        <dbReference type="PROSITE" id="PS50057"/>
    </source>
</evidence>
<keyword evidence="13" id="KW-1185">Reference proteome</keyword>
<evidence type="ECO:0000259" key="10">
    <source>
        <dbReference type="PROSITE" id="PS50067"/>
    </source>
</evidence>
<dbReference type="Gene3D" id="1.20.80.10">
    <property type="match status" value="1"/>
</dbReference>
<evidence type="ECO:0000256" key="8">
    <source>
        <dbReference type="SAM" id="MobiDB-lite"/>
    </source>
</evidence>
<keyword evidence="5 6" id="KW-0505">Motor protein</keyword>
<dbReference type="GO" id="GO:0003777">
    <property type="term" value="F:microtubule motor activity"/>
    <property type="evidence" value="ECO:0007669"/>
    <property type="project" value="InterPro"/>
</dbReference>
<dbReference type="Gene3D" id="1.25.40.530">
    <property type="entry name" value="MyTH4 domain"/>
    <property type="match status" value="1"/>
</dbReference>
<dbReference type="SUPFAM" id="SSF52540">
    <property type="entry name" value="P-loop containing nucleoside triphosphate hydrolases"/>
    <property type="match status" value="1"/>
</dbReference>
<evidence type="ECO:0000259" key="11">
    <source>
        <dbReference type="PROSITE" id="PS51016"/>
    </source>
</evidence>
<protein>
    <submittedName>
        <fullName evidence="12">Predicted protein</fullName>
    </submittedName>
</protein>
<dbReference type="RefSeq" id="XP_003061362.1">
    <property type="nucleotide sequence ID" value="XM_003061316.1"/>
</dbReference>
<dbReference type="SUPFAM" id="SSF47031">
    <property type="entry name" value="Second domain of FERM"/>
    <property type="match status" value="1"/>
</dbReference>
<dbReference type="PROSITE" id="PS51016">
    <property type="entry name" value="MYTH4"/>
    <property type="match status" value="1"/>
</dbReference>
<dbReference type="CDD" id="cd14473">
    <property type="entry name" value="FERM_B-lobe"/>
    <property type="match status" value="1"/>
</dbReference>
<evidence type="ECO:0000256" key="1">
    <source>
        <dbReference type="ARBA" id="ARBA00004496"/>
    </source>
</evidence>
<feature type="coiled-coil region" evidence="7">
    <location>
        <begin position="577"/>
        <end position="706"/>
    </location>
</feature>
<feature type="domain" description="MyTH4" evidence="11">
    <location>
        <begin position="1"/>
        <end position="130"/>
    </location>
</feature>
<dbReference type="InterPro" id="IPR002404">
    <property type="entry name" value="IRS_PTB"/>
</dbReference>
<dbReference type="Pfam" id="PF00784">
    <property type="entry name" value="MyTH4"/>
    <property type="match status" value="1"/>
</dbReference>
<dbReference type="InterPro" id="IPR038185">
    <property type="entry name" value="MyTH4_dom_sf"/>
</dbReference>
<dbReference type="PROSITE" id="PS00411">
    <property type="entry name" value="KINESIN_MOTOR_1"/>
    <property type="match status" value="1"/>
</dbReference>
<dbReference type="PROSITE" id="PS50067">
    <property type="entry name" value="KINESIN_MOTOR_2"/>
    <property type="match status" value="1"/>
</dbReference>
<dbReference type="GO" id="GO:0005737">
    <property type="term" value="C:cytoplasm"/>
    <property type="evidence" value="ECO:0007669"/>
    <property type="project" value="UniProtKB-SubCell"/>
</dbReference>
<dbReference type="InterPro" id="IPR027417">
    <property type="entry name" value="P-loop_NTPase"/>
</dbReference>
<comment type="subcellular location">
    <subcellularLocation>
        <location evidence="1">Cytoplasm</location>
    </subcellularLocation>
</comment>
<name>C1N0A3_MICPC</name>
<dbReference type="Pfam" id="PF02174">
    <property type="entry name" value="IRS"/>
    <property type="match status" value="1"/>
</dbReference>
<reference evidence="12 13" key="1">
    <citation type="journal article" date="2009" name="Science">
        <title>Green evolution and dynamic adaptations revealed by genomes of the marine picoeukaryotes Micromonas.</title>
        <authorList>
            <person name="Worden A.Z."/>
            <person name="Lee J.H."/>
            <person name="Mock T."/>
            <person name="Rouze P."/>
            <person name="Simmons M.P."/>
            <person name="Aerts A.L."/>
            <person name="Allen A.E."/>
            <person name="Cuvelier M.L."/>
            <person name="Derelle E."/>
            <person name="Everett M.V."/>
            <person name="Foulon E."/>
            <person name="Grimwood J."/>
            <person name="Gundlach H."/>
            <person name="Henrissat B."/>
            <person name="Napoli C."/>
            <person name="McDonald S.M."/>
            <person name="Parker M.S."/>
            <person name="Rombauts S."/>
            <person name="Salamov A."/>
            <person name="Von Dassow P."/>
            <person name="Badger J.H."/>
            <person name="Coutinho P.M."/>
            <person name="Demir E."/>
            <person name="Dubchak I."/>
            <person name="Gentemann C."/>
            <person name="Eikrem W."/>
            <person name="Gready J.E."/>
            <person name="John U."/>
            <person name="Lanier W."/>
            <person name="Lindquist E.A."/>
            <person name="Lucas S."/>
            <person name="Mayer K.F."/>
            <person name="Moreau H."/>
            <person name="Not F."/>
            <person name="Otillar R."/>
            <person name="Panaud O."/>
            <person name="Pangilinan J."/>
            <person name="Paulsen I."/>
            <person name="Piegu B."/>
            <person name="Poliakov A."/>
            <person name="Robbens S."/>
            <person name="Schmutz J."/>
            <person name="Toulza E."/>
            <person name="Wyss T."/>
            <person name="Zelensky A."/>
            <person name="Zhou K."/>
            <person name="Armbrust E.V."/>
            <person name="Bhattacharya D."/>
            <person name="Goodenough U.W."/>
            <person name="Van de Peer Y."/>
            <person name="Grigoriev I.V."/>
        </authorList>
    </citation>
    <scope>NUCLEOTIDE SEQUENCE [LARGE SCALE GENOMIC DNA]</scope>
    <source>
        <strain evidence="12 13">CCMP1545</strain>
    </source>
</reference>
<gene>
    <name evidence="12" type="ORF">MICPUCDRAFT_45791</name>
</gene>
<evidence type="ECO:0000256" key="4">
    <source>
        <dbReference type="ARBA" id="ARBA00022840"/>
    </source>
</evidence>
<dbReference type="Gene3D" id="2.30.29.30">
    <property type="entry name" value="Pleckstrin-homology domain (PH domain)/Phosphotyrosine-binding domain (PTB)"/>
    <property type="match status" value="1"/>
</dbReference>
<sequence>MSPAVLKLVTDDVPLVEVSATLSKLVKETCKRSELRDELFLMVLRTTRANDDARSAIRAWELTHLTAATVCPSRDFVGFVTEYINECAHADRNSREVRALAVKALNALKKTMKCGMRRHAPITEEIEAIANDRFLSTIVFFLDETFEELPYTAQARSIHWSPYDPSTVGEAVETLAGIIRLKEYSTFSLFTSRKTLLSKASAAAKEGEGTEESVIIQDGVLVSDILSDFRESKSDPSLQCRIVFKKRMFRDTDEAITEPMFVNLSYLQAKHDFLGGNYPVGNDDSMQLAAFQIQAEEGNAMRDVDELANALGRFLPRAVLSNAPREELAAVVMSRHKLLLNHSKDDARLGLLTMIRALPYGGSIFFPVKRIEDPIGLLPGRIVLGINKRGIHFFRPVPMEYLHSAELRDIMQFGSSAAAVFFKMRVAGVLHIFQFDTKQGEDICIALQTHINDVMTKRYAEKKQKNAAHSFGGSDGTKKVPAAAMHATAASSSLKKASDKAFGGGKGGGSSEETNKKIDELILERADLAYQLKQAKEQVQAMQDRADADAAELAALKSAGAAGAGAKAAGKADAGRVKELEKEKKLLEQKLTRMEASAKEDAAKSAASASKETQDLRKKYEAAEIATRASAESLEEANRALDAMRAEYDAVAGDLQELETLRELKADVERKEKQAAAIMKNQTAKIAELEQKYQEESTLRKRYFNQMEDMKGKIRVYARTRPLTGKETKEKQNVALQIPDEFTVEHPWKDERKNRSYTFDTVFGAETPQEQVFEDTKYLVQSAFDGYNVCIFAYGQTGSGKTFTIYGDDKNPGLTPRAISEVMKIVYKGAKKNKFTVKMEAYMLELYQDSVNDLLLGPDKQKNPPKLDIKKDAKGWVTVQNATTVPVSSEDDIKHVITSGLNVRKVSSTKMNVESSRSHLIFSLVIETTDLQTQAVTRGKLSFVDLAGSERTKKSGAAGEQMKEAQAINKSLSALGNVISALASESGHIPYRDHKLTMLMSDSLGGNAKTLMFVNVSPTDDNLEETQNSLTYATRVRTIKNDTSKDVVNKEMARLKAALAAARAKSGDGPETQDIANARQGELK</sequence>
<evidence type="ECO:0000256" key="2">
    <source>
        <dbReference type="ARBA" id="ARBA00022490"/>
    </source>
</evidence>
<dbReference type="PANTHER" id="PTHR47972:SF16">
    <property type="entry name" value="KINESIN-LIKE PROTEIN"/>
    <property type="match status" value="1"/>
</dbReference>
<evidence type="ECO:0000313" key="12">
    <source>
        <dbReference type="EMBL" id="EEH53992.1"/>
    </source>
</evidence>
<dbReference type="KEGG" id="mpp:MICPUCDRAFT_45791"/>
<dbReference type="FunFam" id="3.40.850.10:FF:000041">
    <property type="entry name" value="Kinesin-like calmodulin-binding protein"/>
    <property type="match status" value="1"/>
</dbReference>
<dbReference type="InterPro" id="IPR019821">
    <property type="entry name" value="Kinesin_motor_CS"/>
</dbReference>
<accession>C1N0A3</accession>
<feature type="region of interest" description="Disordered" evidence="8">
    <location>
        <begin position="1061"/>
        <end position="1084"/>
    </location>
</feature>
<dbReference type="Pfam" id="PF00225">
    <property type="entry name" value="Kinesin"/>
    <property type="match status" value="1"/>
</dbReference>
<dbReference type="SUPFAM" id="SSF50729">
    <property type="entry name" value="PH domain-like"/>
    <property type="match status" value="1"/>
</dbReference>
<dbReference type="eggNOG" id="KOG0239">
    <property type="taxonomic scope" value="Eukaryota"/>
</dbReference>
<dbReference type="GO" id="GO:0005856">
    <property type="term" value="C:cytoskeleton"/>
    <property type="evidence" value="ECO:0007669"/>
    <property type="project" value="InterPro"/>
</dbReference>